<proteinExistence type="predicted"/>
<dbReference type="Proteomes" id="UP000258613">
    <property type="component" value="Chromosome"/>
</dbReference>
<reference evidence="3" key="1">
    <citation type="submission" date="2018-02" db="EMBL/GenBank/DDBJ databases">
        <title>Phenotypic and genomic properties of facultatively anaerobic sulfur-reducing natronoarchaea from hypersaline soda lakes.</title>
        <authorList>
            <person name="Sorokin D.Y."/>
            <person name="Kublanov I.V."/>
            <person name="Roman P."/>
            <person name="Sinninghe Damste J.S."/>
            <person name="Golyshin P.N."/>
            <person name="Rojo D."/>
            <person name="Ciordia S."/>
            <person name="Mena M.D.C."/>
            <person name="Ferrer M."/>
            <person name="Messina E."/>
            <person name="Smedile F."/>
            <person name="La Spada G."/>
            <person name="La Cono V."/>
            <person name="Yakimov M.M."/>
        </authorList>
    </citation>
    <scope>NUCLEOTIDE SEQUENCE [LARGE SCALE GENOMIC DNA]</scope>
    <source>
        <strain evidence="3">AArc-Mg</strain>
    </source>
</reference>
<dbReference type="GeneID" id="37641121"/>
<keyword evidence="3" id="KW-1185">Reference proteome</keyword>
<evidence type="ECO:0000256" key="1">
    <source>
        <dbReference type="SAM" id="Phobius"/>
    </source>
</evidence>
<dbReference type="AlphaFoldDB" id="A0A346PMB7"/>
<dbReference type="RefSeq" id="WP_117367394.1">
    <property type="nucleotide sequence ID" value="NZ_CP027033.1"/>
</dbReference>
<keyword evidence="1" id="KW-1133">Transmembrane helix</keyword>
<accession>A0A346PMB7</accession>
<gene>
    <name evidence="2" type="ORF">AArcMg_0639</name>
</gene>
<keyword evidence="1" id="KW-0472">Membrane</keyword>
<dbReference type="EMBL" id="CP027033">
    <property type="protein sequence ID" value="AXR80662.1"/>
    <property type="molecule type" value="Genomic_DNA"/>
</dbReference>
<evidence type="ECO:0000313" key="2">
    <source>
        <dbReference type="EMBL" id="AXR80662.1"/>
    </source>
</evidence>
<evidence type="ECO:0000313" key="3">
    <source>
        <dbReference type="Proteomes" id="UP000258613"/>
    </source>
</evidence>
<feature type="transmembrane region" description="Helical" evidence="1">
    <location>
        <begin position="31"/>
        <end position="49"/>
    </location>
</feature>
<dbReference type="KEGG" id="nag:AArcMg_0639"/>
<feature type="transmembrane region" description="Helical" evidence="1">
    <location>
        <begin position="6"/>
        <end position="24"/>
    </location>
</feature>
<organism evidence="2 3">
    <name type="scientific">Natrarchaeobaculum sulfurireducens</name>
    <dbReference type="NCBI Taxonomy" id="2044521"/>
    <lineage>
        <taxon>Archaea</taxon>
        <taxon>Methanobacteriati</taxon>
        <taxon>Methanobacteriota</taxon>
        <taxon>Stenosarchaea group</taxon>
        <taxon>Halobacteria</taxon>
        <taxon>Halobacteriales</taxon>
        <taxon>Natrialbaceae</taxon>
        <taxon>Natrarchaeobaculum</taxon>
    </lineage>
</organism>
<protein>
    <submittedName>
        <fullName evidence="2">Uncharacterized protein</fullName>
    </submittedName>
</protein>
<name>A0A346PMB7_9EURY</name>
<sequence length="67" mass="7222">MKQLGWVLAGVYVGLGVGSIYSLAVDARMTFFLLTGLLAGLAIPQWYLLSRRGSRSPDELTTSDDSS</sequence>
<keyword evidence="1" id="KW-0812">Transmembrane</keyword>